<dbReference type="PANTHER" id="PTHR18895:SF74">
    <property type="entry name" value="MTRF1L RELEASE FACTOR GLUTAMINE METHYLTRANSFERASE"/>
    <property type="match status" value="1"/>
</dbReference>
<gene>
    <name evidence="7" type="ORF">MNQ99_04890</name>
</gene>
<evidence type="ECO:0000259" key="6">
    <source>
        <dbReference type="Pfam" id="PF05175"/>
    </source>
</evidence>
<evidence type="ECO:0000256" key="3">
    <source>
        <dbReference type="ARBA" id="ARBA00022679"/>
    </source>
</evidence>
<dbReference type="InterPro" id="IPR050320">
    <property type="entry name" value="N5-glutamine_MTase"/>
</dbReference>
<name>A0ABY3WE81_9MICC</name>
<reference evidence="7 8" key="1">
    <citation type="submission" date="2022-03" db="EMBL/GenBank/DDBJ databases">
        <title>Isotopic signatures of nitrous oxide derived from detoxification processes.</title>
        <authorList>
            <person name="Behrendt U."/>
            <person name="Buchen C."/>
            <person name="Well R."/>
            <person name="Ulrich A."/>
            <person name="Rohe L."/>
            <person name="Kolb S."/>
            <person name="Schloter M."/>
            <person name="Horn M.A."/>
            <person name="Augustin J."/>
        </authorList>
    </citation>
    <scope>NUCLEOTIDE SEQUENCE [LARGE SCALE GENOMIC DNA]</scope>
    <source>
        <strain evidence="7 8">S4-C24</strain>
    </source>
</reference>
<dbReference type="Gene3D" id="3.40.50.150">
    <property type="entry name" value="Vaccinia Virus protein VP39"/>
    <property type="match status" value="1"/>
</dbReference>
<keyword evidence="2" id="KW-0489">Methyltransferase</keyword>
<evidence type="ECO:0000256" key="2">
    <source>
        <dbReference type="ARBA" id="ARBA00022603"/>
    </source>
</evidence>
<dbReference type="NCBIfam" id="TIGR00536">
    <property type="entry name" value="hemK_fam"/>
    <property type="match status" value="1"/>
</dbReference>
<protein>
    <recommendedName>
        <fullName evidence="1">peptide chain release factor N(5)-glutamine methyltransferase</fullName>
        <ecNumber evidence="1">2.1.1.297</ecNumber>
    </recommendedName>
</protein>
<organism evidence="7 8">
    <name type="scientific">Arthrobacter sulfonylureivorans</name>
    <dbReference type="NCBI Taxonomy" id="2486855"/>
    <lineage>
        <taxon>Bacteria</taxon>
        <taxon>Bacillati</taxon>
        <taxon>Actinomycetota</taxon>
        <taxon>Actinomycetes</taxon>
        <taxon>Micrococcales</taxon>
        <taxon>Micrococcaceae</taxon>
        <taxon>Arthrobacter</taxon>
    </lineage>
</organism>
<dbReference type="EC" id="2.1.1.297" evidence="1"/>
<dbReference type="InterPro" id="IPR022446">
    <property type="entry name" value="MeTrfrase_put"/>
</dbReference>
<dbReference type="InterPro" id="IPR007848">
    <property type="entry name" value="Small_mtfrase_dom"/>
</dbReference>
<dbReference type="InterPro" id="IPR029063">
    <property type="entry name" value="SAM-dependent_MTases_sf"/>
</dbReference>
<evidence type="ECO:0000256" key="4">
    <source>
        <dbReference type="ARBA" id="ARBA00022691"/>
    </source>
</evidence>
<comment type="catalytic activity">
    <reaction evidence="5">
        <text>L-glutaminyl-[peptide chain release factor] + S-adenosyl-L-methionine = N(5)-methyl-L-glutaminyl-[peptide chain release factor] + S-adenosyl-L-homocysteine + H(+)</text>
        <dbReference type="Rhea" id="RHEA:42896"/>
        <dbReference type="Rhea" id="RHEA-COMP:10271"/>
        <dbReference type="Rhea" id="RHEA-COMP:10272"/>
        <dbReference type="ChEBI" id="CHEBI:15378"/>
        <dbReference type="ChEBI" id="CHEBI:30011"/>
        <dbReference type="ChEBI" id="CHEBI:57856"/>
        <dbReference type="ChEBI" id="CHEBI:59789"/>
        <dbReference type="ChEBI" id="CHEBI:61891"/>
        <dbReference type="EC" id="2.1.1.297"/>
    </reaction>
</comment>
<dbReference type="InterPro" id="IPR004556">
    <property type="entry name" value="HemK-like"/>
</dbReference>
<dbReference type="Proteomes" id="UP000829069">
    <property type="component" value="Chromosome"/>
</dbReference>
<evidence type="ECO:0000313" key="7">
    <source>
        <dbReference type="EMBL" id="UNK46696.1"/>
    </source>
</evidence>
<keyword evidence="3" id="KW-0808">Transferase</keyword>
<feature type="domain" description="Methyltransferase small" evidence="6">
    <location>
        <begin position="70"/>
        <end position="197"/>
    </location>
</feature>
<evidence type="ECO:0000256" key="1">
    <source>
        <dbReference type="ARBA" id="ARBA00012771"/>
    </source>
</evidence>
<evidence type="ECO:0000256" key="5">
    <source>
        <dbReference type="ARBA" id="ARBA00048391"/>
    </source>
</evidence>
<accession>A0ABY3WE81</accession>
<dbReference type="RefSeq" id="WP_241914649.1">
    <property type="nucleotide sequence ID" value="NZ_CP093326.1"/>
</dbReference>
<dbReference type="PANTHER" id="PTHR18895">
    <property type="entry name" value="HEMK METHYLTRANSFERASE"/>
    <property type="match status" value="1"/>
</dbReference>
<evidence type="ECO:0000313" key="8">
    <source>
        <dbReference type="Proteomes" id="UP000829069"/>
    </source>
</evidence>
<dbReference type="NCBIfam" id="TIGR03704">
    <property type="entry name" value="PrmC_rel_meth"/>
    <property type="match status" value="1"/>
</dbReference>
<keyword evidence="4" id="KW-0949">S-adenosyl-L-methionine</keyword>
<keyword evidence="8" id="KW-1185">Reference proteome</keyword>
<sequence length="264" mass="27179">MQVSQSSTSRDGIVSRLRAAGCVFAEEEADLLLAECGRPKVLAARVEQRAAGMPLEQVLGWAEFCGLRVAVAPGVFVPRRRTEFLVQRAADLAPARSGAVVDLCCGSGAVAAALGKLLAPTELHAADVDPAAVACARKNLPAAQVHEGDLFEALPSGLRGRVDVLAANVPYVPTQEIALLPAEARLHEAAWALDGGADGLAVMRRVAAGAPEWLAPGGSVLVETSERQAETASGVFESCGLAAAVTYSPEHGSAVVSGTRETPA</sequence>
<dbReference type="SUPFAM" id="SSF53335">
    <property type="entry name" value="S-adenosyl-L-methionine-dependent methyltransferases"/>
    <property type="match status" value="1"/>
</dbReference>
<dbReference type="Pfam" id="PF05175">
    <property type="entry name" value="MTS"/>
    <property type="match status" value="1"/>
</dbReference>
<dbReference type="EMBL" id="CP093326">
    <property type="protein sequence ID" value="UNK46696.1"/>
    <property type="molecule type" value="Genomic_DNA"/>
</dbReference>
<proteinExistence type="predicted"/>